<feature type="transmembrane region" description="Helical" evidence="1">
    <location>
        <begin position="265"/>
        <end position="285"/>
    </location>
</feature>
<dbReference type="EMBL" id="KZ805547">
    <property type="protein sequence ID" value="PVH94178.1"/>
    <property type="molecule type" value="Genomic_DNA"/>
</dbReference>
<sequence>MVARDVTGAPWPNRNIDEAAEIARPKPLTLREPRLVAKKADFDIEKSTASTPECHPAYGIKTDEESATNATSKHESFLLSGSVFLVTNCGKTLSLPIPSDSKLDPLNWSRWRTGGAMLAIGWFSVASLTTVQAASVMLGGIRDEFRQMVSFPFGMPVYGWLLDPWSLESLVTAPTLFMGIGAFLWVPLTALLCMLARYGPRFLCNFGSSTSHALPSFTSLMVIDMTFIDQRPKAIAAFWSITGFIGIIALSPVPLLSGDGKEWHLFYQTWSPVAGAALVLAYFLYPETYFKRPTVAFNGLILLQTATEKLTIYEDLEADSDLNKDLPGYP</sequence>
<keyword evidence="1" id="KW-0812">Transmembrane</keyword>
<proteinExistence type="predicted"/>
<dbReference type="SUPFAM" id="SSF103473">
    <property type="entry name" value="MFS general substrate transporter"/>
    <property type="match status" value="1"/>
</dbReference>
<feature type="transmembrane region" description="Helical" evidence="1">
    <location>
        <begin position="176"/>
        <end position="196"/>
    </location>
</feature>
<keyword evidence="1" id="KW-1133">Transmembrane helix</keyword>
<dbReference type="Proteomes" id="UP000244855">
    <property type="component" value="Unassembled WGS sequence"/>
</dbReference>
<keyword evidence="1" id="KW-0472">Membrane</keyword>
<protein>
    <recommendedName>
        <fullName evidence="4">MFS general substrate transporter</fullName>
    </recommendedName>
</protein>
<dbReference type="AlphaFoldDB" id="A0A2V1D7Z2"/>
<evidence type="ECO:0000256" key="1">
    <source>
        <dbReference type="SAM" id="Phobius"/>
    </source>
</evidence>
<dbReference type="InterPro" id="IPR036259">
    <property type="entry name" value="MFS_trans_sf"/>
</dbReference>
<feature type="non-terminal residue" evidence="2">
    <location>
        <position position="330"/>
    </location>
</feature>
<feature type="transmembrane region" description="Helical" evidence="1">
    <location>
        <begin position="116"/>
        <end position="141"/>
    </location>
</feature>
<reference evidence="2 3" key="1">
    <citation type="journal article" date="2018" name="Sci. Rep.">
        <title>Comparative genomics provides insights into the lifestyle and reveals functional heterogeneity of dark septate endophytic fungi.</title>
        <authorList>
            <person name="Knapp D.G."/>
            <person name="Nemeth J.B."/>
            <person name="Barry K."/>
            <person name="Hainaut M."/>
            <person name="Henrissat B."/>
            <person name="Johnson J."/>
            <person name="Kuo A."/>
            <person name="Lim J.H.P."/>
            <person name="Lipzen A."/>
            <person name="Nolan M."/>
            <person name="Ohm R.A."/>
            <person name="Tamas L."/>
            <person name="Grigoriev I.V."/>
            <person name="Spatafora J.W."/>
            <person name="Nagy L.G."/>
            <person name="Kovacs G.M."/>
        </authorList>
    </citation>
    <scope>NUCLEOTIDE SEQUENCE [LARGE SCALE GENOMIC DNA]</scope>
    <source>
        <strain evidence="2 3">DSE2036</strain>
    </source>
</reference>
<feature type="transmembrane region" description="Helical" evidence="1">
    <location>
        <begin position="234"/>
        <end position="253"/>
    </location>
</feature>
<evidence type="ECO:0008006" key="4">
    <source>
        <dbReference type="Google" id="ProtNLM"/>
    </source>
</evidence>
<gene>
    <name evidence="2" type="ORF">DM02DRAFT_602933</name>
</gene>
<evidence type="ECO:0000313" key="2">
    <source>
        <dbReference type="EMBL" id="PVH94178.1"/>
    </source>
</evidence>
<dbReference type="OrthoDB" id="268400at2759"/>
<evidence type="ECO:0000313" key="3">
    <source>
        <dbReference type="Proteomes" id="UP000244855"/>
    </source>
</evidence>
<dbReference type="STRING" id="97972.A0A2V1D7Z2"/>
<keyword evidence="3" id="KW-1185">Reference proteome</keyword>
<organism evidence="2 3">
    <name type="scientific">Periconia macrospinosa</name>
    <dbReference type="NCBI Taxonomy" id="97972"/>
    <lineage>
        <taxon>Eukaryota</taxon>
        <taxon>Fungi</taxon>
        <taxon>Dikarya</taxon>
        <taxon>Ascomycota</taxon>
        <taxon>Pezizomycotina</taxon>
        <taxon>Dothideomycetes</taxon>
        <taxon>Pleosporomycetidae</taxon>
        <taxon>Pleosporales</taxon>
        <taxon>Massarineae</taxon>
        <taxon>Periconiaceae</taxon>
        <taxon>Periconia</taxon>
    </lineage>
</organism>
<name>A0A2V1D7Z2_9PLEO</name>
<accession>A0A2V1D7Z2</accession>